<protein>
    <recommendedName>
        <fullName evidence="3">Centromere protein X</fullName>
    </recommendedName>
</protein>
<dbReference type="PANTHER" id="PTHR28680">
    <property type="entry name" value="CENTROMERE PROTEIN X"/>
    <property type="match status" value="1"/>
</dbReference>
<evidence type="ECO:0000256" key="3">
    <source>
        <dbReference type="ARBA" id="ARBA00016388"/>
    </source>
</evidence>
<evidence type="ECO:0000256" key="8">
    <source>
        <dbReference type="ARBA" id="ARBA00047146"/>
    </source>
</evidence>
<keyword evidence="7" id="KW-0539">Nucleus</keyword>
<feature type="non-terminal residue" evidence="9">
    <location>
        <position position="1"/>
    </location>
</feature>
<evidence type="ECO:0000256" key="1">
    <source>
        <dbReference type="ARBA" id="ARBA00004123"/>
    </source>
</evidence>
<comment type="similarity">
    <text evidence="2">Belongs to the CENP-X/MHF2 family.</text>
</comment>
<dbReference type="GO" id="GO:0051382">
    <property type="term" value="P:kinetochore assembly"/>
    <property type="evidence" value="ECO:0007669"/>
    <property type="project" value="InterPro"/>
</dbReference>
<gene>
    <name evidence="9" type="primary">STRA13</name>
    <name evidence="9" type="ORF">L345_03833</name>
</gene>
<evidence type="ECO:0000256" key="4">
    <source>
        <dbReference type="ARBA" id="ARBA00022763"/>
    </source>
</evidence>
<dbReference type="GO" id="GO:0046982">
    <property type="term" value="F:protein heterodimerization activity"/>
    <property type="evidence" value="ECO:0007669"/>
    <property type="project" value="InterPro"/>
</dbReference>
<dbReference type="Pfam" id="PF09415">
    <property type="entry name" value="CENP-X"/>
    <property type="match status" value="1"/>
</dbReference>
<dbReference type="PANTHER" id="PTHR28680:SF1">
    <property type="entry name" value="CENTROMERE PROTEIN X"/>
    <property type="match status" value="1"/>
</dbReference>
<dbReference type="Gene3D" id="1.20.5.4980">
    <property type="match status" value="1"/>
</dbReference>
<evidence type="ECO:0000256" key="2">
    <source>
        <dbReference type="ARBA" id="ARBA00009359"/>
    </source>
</evidence>
<dbReference type="CDD" id="cd22921">
    <property type="entry name" value="HFD_CENP-X"/>
    <property type="match status" value="1"/>
</dbReference>
<comment type="subcellular location">
    <subcellularLocation>
        <location evidence="1">Nucleus</location>
    </subcellularLocation>
</comment>
<dbReference type="GO" id="GO:0006281">
    <property type="term" value="P:DNA repair"/>
    <property type="evidence" value="ECO:0007669"/>
    <property type="project" value="UniProtKB-KW"/>
</dbReference>
<keyword evidence="10" id="KW-1185">Reference proteome</keyword>
<dbReference type="GO" id="GO:0003677">
    <property type="term" value="F:DNA binding"/>
    <property type="evidence" value="ECO:0007669"/>
    <property type="project" value="UniProtKB-KW"/>
</dbReference>
<dbReference type="InterPro" id="IPR009072">
    <property type="entry name" value="Histone-fold"/>
</dbReference>
<dbReference type="Proteomes" id="UP000018936">
    <property type="component" value="Unassembled WGS sequence"/>
</dbReference>
<dbReference type="GO" id="GO:0043240">
    <property type="term" value="C:Fanconi anaemia nuclear complex"/>
    <property type="evidence" value="ECO:0007669"/>
    <property type="project" value="TreeGrafter"/>
</dbReference>
<reference evidence="9 10" key="1">
    <citation type="journal article" date="2013" name="Proc. Natl. Acad. Sci. U.S.A.">
        <title>The king cobra genome reveals dynamic gene evolution and adaptation in the snake venom system.</title>
        <authorList>
            <person name="Vonk F.J."/>
            <person name="Casewell N.R."/>
            <person name="Henkel C.V."/>
            <person name="Heimberg A.M."/>
            <person name="Jansen H.J."/>
            <person name="McCleary R.J."/>
            <person name="Kerkkamp H.M."/>
            <person name="Vos R.A."/>
            <person name="Guerreiro I."/>
            <person name="Calvete J.J."/>
            <person name="Wuster W."/>
            <person name="Woods A.E."/>
            <person name="Logan J.M."/>
            <person name="Harrison R.A."/>
            <person name="Castoe T.A."/>
            <person name="de Koning A.P."/>
            <person name="Pollock D.D."/>
            <person name="Yandell M."/>
            <person name="Calderon D."/>
            <person name="Renjifo C."/>
            <person name="Currier R.B."/>
            <person name="Salgado D."/>
            <person name="Pla D."/>
            <person name="Sanz L."/>
            <person name="Hyder A.S."/>
            <person name="Ribeiro J.M."/>
            <person name="Arntzen J.W."/>
            <person name="van den Thillart G.E."/>
            <person name="Boetzer M."/>
            <person name="Pirovano W."/>
            <person name="Dirks R.P."/>
            <person name="Spaink H.P."/>
            <person name="Duboule D."/>
            <person name="McGlinn E."/>
            <person name="Kini R.M."/>
            <person name="Richardson M.K."/>
        </authorList>
    </citation>
    <scope>NUCLEOTIDE SEQUENCE</scope>
    <source>
        <tissue evidence="9">Blood</tissue>
    </source>
</reference>
<sequence length="86" mass="9767">MQCEMESGEECAGGFKKETMNKLLQLYFKDDKTRASGDAVLLMAEMLKIFVREAAARAAWQAQTEDVTRVEVEQVEKILPQLKPDE</sequence>
<dbReference type="GO" id="GO:0031297">
    <property type="term" value="P:replication fork processing"/>
    <property type="evidence" value="ECO:0007669"/>
    <property type="project" value="TreeGrafter"/>
</dbReference>
<comment type="caution">
    <text evidence="9">The sequence shown here is derived from an EMBL/GenBank/DDBJ whole genome shotgun (WGS) entry which is preliminary data.</text>
</comment>
<keyword evidence="5" id="KW-0238">DNA-binding</keyword>
<evidence type="ECO:0000256" key="5">
    <source>
        <dbReference type="ARBA" id="ARBA00023125"/>
    </source>
</evidence>
<evidence type="ECO:0000256" key="6">
    <source>
        <dbReference type="ARBA" id="ARBA00023204"/>
    </source>
</evidence>
<keyword evidence="4" id="KW-0227">DNA damage</keyword>
<evidence type="ECO:0000256" key="7">
    <source>
        <dbReference type="ARBA" id="ARBA00023242"/>
    </source>
</evidence>
<dbReference type="AlphaFoldDB" id="V8P8J9"/>
<dbReference type="GO" id="GO:0071821">
    <property type="term" value="C:FANCM-MHF complex"/>
    <property type="evidence" value="ECO:0007669"/>
    <property type="project" value="TreeGrafter"/>
</dbReference>
<dbReference type="OrthoDB" id="2500381at2759"/>
<name>V8P8J9_OPHHA</name>
<dbReference type="SUPFAM" id="SSF47113">
    <property type="entry name" value="Histone-fold"/>
    <property type="match status" value="1"/>
</dbReference>
<dbReference type="GO" id="GO:0000712">
    <property type="term" value="P:resolution of meiotic recombination intermediates"/>
    <property type="evidence" value="ECO:0007669"/>
    <property type="project" value="TreeGrafter"/>
</dbReference>
<comment type="subunit">
    <text evidence="8">Heterodimer with CENPX, sometimes called MHF; this interaction stabilizes both partners. MHF heterodimers can assemble to form tetrameric structures. MHF also coassemble with CENPT-CENPW heterodimers at centromeres to form the tetrameric CENP-T-W-S-X complex. Forms a discrete complex with FANCM and CENPX, called FANCM-MHF; this interaction, probably mediated by direct binding between CENPS and FANCM, leads to synergistic activation of double-stranded DNA binding and strongly stimulates FANCM-mediated DNA remodeling. Recruited by FANCM to the Fanconi anemia (FA) core complex, which consists of CENPS, CENPX, FANCA, FANCB, FANCC, FANCE, FANCF, FANCG, FANCL, FANCM, FAAP24 and FAAP100. The FA core complex associates with Bloom syndrome (BLM) complex, which consists of at least BLM, DNA topoisomerase 3-alpha (TOP3A), RMI1/BLAP75, RPA1/RPA70 and RPA2/RPA32. The super complex between FA and BLM is called BRAFT.</text>
</comment>
<dbReference type="InterPro" id="IPR018552">
    <property type="entry name" value="CENP-X"/>
</dbReference>
<evidence type="ECO:0000313" key="10">
    <source>
        <dbReference type="Proteomes" id="UP000018936"/>
    </source>
</evidence>
<accession>V8P8J9</accession>
<organism evidence="9 10">
    <name type="scientific">Ophiophagus hannah</name>
    <name type="common">King cobra</name>
    <name type="synonym">Naja hannah</name>
    <dbReference type="NCBI Taxonomy" id="8665"/>
    <lineage>
        <taxon>Eukaryota</taxon>
        <taxon>Metazoa</taxon>
        <taxon>Chordata</taxon>
        <taxon>Craniata</taxon>
        <taxon>Vertebrata</taxon>
        <taxon>Euteleostomi</taxon>
        <taxon>Lepidosauria</taxon>
        <taxon>Squamata</taxon>
        <taxon>Bifurcata</taxon>
        <taxon>Unidentata</taxon>
        <taxon>Episquamata</taxon>
        <taxon>Toxicofera</taxon>
        <taxon>Serpentes</taxon>
        <taxon>Colubroidea</taxon>
        <taxon>Elapidae</taxon>
        <taxon>Elapinae</taxon>
        <taxon>Ophiophagus</taxon>
    </lineage>
</organism>
<dbReference type="EMBL" id="AZIM01000565">
    <property type="protein sequence ID" value="ETE70338.1"/>
    <property type="molecule type" value="Genomic_DNA"/>
</dbReference>
<keyword evidence="6" id="KW-0234">DNA repair</keyword>
<evidence type="ECO:0000313" key="9">
    <source>
        <dbReference type="EMBL" id="ETE70338.1"/>
    </source>
</evidence>
<dbReference type="Gene3D" id="6.10.130.30">
    <property type="match status" value="1"/>
</dbReference>
<proteinExistence type="inferred from homology"/>